<dbReference type="Gene3D" id="3.30.1370.130">
    <property type="match status" value="1"/>
</dbReference>
<gene>
    <name evidence="4" type="ORF">AOT14_28950</name>
</gene>
<dbReference type="InterPro" id="IPR004846">
    <property type="entry name" value="T2SS/T3SS_dom"/>
</dbReference>
<dbReference type="KEGG" id="sacz:AOT14_28950"/>
<name>A0A0S1B2G5_9GAMM</name>
<dbReference type="EMBL" id="CP012900">
    <property type="protein sequence ID" value="ALJ29248.1"/>
    <property type="molecule type" value="Genomic_DNA"/>
</dbReference>
<dbReference type="PANTHER" id="PTHR30332:SF17">
    <property type="entry name" value="TYPE IV PILIATION SYSTEM PROTEIN DR_0774-RELATED"/>
    <property type="match status" value="1"/>
</dbReference>
<dbReference type="PRINTS" id="PR00811">
    <property type="entry name" value="BCTERIALGSPD"/>
</dbReference>
<dbReference type="RefSeq" id="WP_082394131.1">
    <property type="nucleotide sequence ID" value="NZ_CP043570.1"/>
</dbReference>
<dbReference type="PATRIC" id="fig|128780.6.peg.2927"/>
<dbReference type="AlphaFoldDB" id="A0A0S1B2G5"/>
<evidence type="ECO:0000256" key="2">
    <source>
        <dbReference type="SAM" id="MobiDB-lite"/>
    </source>
</evidence>
<dbReference type="OrthoDB" id="9775455at2"/>
<dbReference type="InterPro" id="IPR050810">
    <property type="entry name" value="Bact_Secretion_Sys_Channel"/>
</dbReference>
<protein>
    <submittedName>
        <fullName evidence="4">Type II secretion system protein</fullName>
    </submittedName>
</protein>
<feature type="domain" description="Type II/III secretion system secretin-like" evidence="3">
    <location>
        <begin position="405"/>
        <end position="584"/>
    </location>
</feature>
<dbReference type="Pfam" id="PF00263">
    <property type="entry name" value="Secretin"/>
    <property type="match status" value="1"/>
</dbReference>
<comment type="similarity">
    <text evidence="1">Belongs to the bacterial secretin family.</text>
</comment>
<dbReference type="GO" id="GO:0009306">
    <property type="term" value="P:protein secretion"/>
    <property type="evidence" value="ECO:0007669"/>
    <property type="project" value="InterPro"/>
</dbReference>
<reference evidence="4 5" key="1">
    <citation type="journal article" date="2015" name="Genome Announc.">
        <title>Complete Genome Sequencing of Stenotrophomonas acidaminiphila ZAC14D2_NAIMI4_2, a Multidrug-Resistant Strain Isolated from Sediments of a Polluted River in Mexico, Uncovers New Antibiotic Resistance Genes and a Novel Class-II Lasso Peptide Biosynthesis Gene Cluster.</title>
        <authorList>
            <person name="Vinuesa P."/>
            <person name="Ochoa-Sanchez L.E."/>
        </authorList>
    </citation>
    <scope>NUCLEOTIDE SEQUENCE [LARGE SCALE GENOMIC DNA]</scope>
    <source>
        <strain evidence="4 5">ZAC14D2_NAIMI4_2</strain>
    </source>
</reference>
<evidence type="ECO:0000256" key="1">
    <source>
        <dbReference type="RuleBase" id="RU004003"/>
    </source>
</evidence>
<sequence>MNPNARTARVPRRPTVRTLVSAIGALALTACSNMPPRSVQELPPTEYKALERSGNAIVEESRKLASQQDRMREQVEQRLQQQADAVAPVAPAYDPLENTVVSISMFNADVGQLLWALADELKMNLIVDPQVLEQRQRTSLHLRNVSAREVYNHILDAFDLHGEIRGGALVVGQMRERIFNVDLLNSSTSFDLSTGGDVFGAGIQSAGGGGQSLRGTLTMSGSVGKDNDPYKQLDAAIKVILGSDEQATTAGGPDAPPAPEKSRYSLDPSSGTLFVRARPSQIRAVEELVGHTTSKMRRQVLVEAQILDVSLNDNFQYGVDWNLLRNRVAGIYGDSPATIAPMPGTPANPDLGIPENPNLLPYQRYGRYGDQARNIIFPNQTLGSVAGRGLGISYLTDTFSAALNALRTFGNVKVLSNPSVRVRNGSPAYLSVGSNIRYVTKSTSNFSNTGGGSAYNQSTDIQTDSLFSGVVIGVAPVVHDNGGVELLVHPMQTEVVPGSLELQKFPNGNAVTLPVVNVKGITTTLNLRDGDTVLLGGLIDQKANLNDSGIPGLSDVPAFGKLFGSRAKQQSTRELVLVLRVKVI</sequence>
<organism evidence="4 5">
    <name type="scientific">Stenotrophomonas acidaminiphila</name>
    <dbReference type="NCBI Taxonomy" id="128780"/>
    <lineage>
        <taxon>Bacteria</taxon>
        <taxon>Pseudomonadati</taxon>
        <taxon>Pseudomonadota</taxon>
        <taxon>Gammaproteobacteria</taxon>
        <taxon>Lysobacterales</taxon>
        <taxon>Lysobacteraceae</taxon>
        <taxon>Stenotrophomonas</taxon>
    </lineage>
</organism>
<dbReference type="Proteomes" id="UP000061010">
    <property type="component" value="Chromosome"/>
</dbReference>
<keyword evidence="5" id="KW-1185">Reference proteome</keyword>
<dbReference type="InterPro" id="IPR013358">
    <property type="entry name" value="Pilus_biogenesis_MshL"/>
</dbReference>
<dbReference type="InterPro" id="IPR001775">
    <property type="entry name" value="GspD/PilQ"/>
</dbReference>
<evidence type="ECO:0000259" key="3">
    <source>
        <dbReference type="Pfam" id="PF00263"/>
    </source>
</evidence>
<proteinExistence type="inferred from homology"/>
<dbReference type="GO" id="GO:0015627">
    <property type="term" value="C:type II protein secretion system complex"/>
    <property type="evidence" value="ECO:0007669"/>
    <property type="project" value="TreeGrafter"/>
</dbReference>
<accession>A0A0S1B2G5</accession>
<evidence type="ECO:0000313" key="5">
    <source>
        <dbReference type="Proteomes" id="UP000061010"/>
    </source>
</evidence>
<feature type="region of interest" description="Disordered" evidence="2">
    <location>
        <begin position="246"/>
        <end position="271"/>
    </location>
</feature>
<evidence type="ECO:0000313" key="4">
    <source>
        <dbReference type="EMBL" id="ALJ29248.1"/>
    </source>
</evidence>
<dbReference type="PANTHER" id="PTHR30332">
    <property type="entry name" value="PROBABLE GENERAL SECRETION PATHWAY PROTEIN D"/>
    <property type="match status" value="1"/>
</dbReference>
<dbReference type="PROSITE" id="PS51257">
    <property type="entry name" value="PROKAR_LIPOPROTEIN"/>
    <property type="match status" value="1"/>
</dbReference>
<dbReference type="NCBIfam" id="TIGR02519">
    <property type="entry name" value="pilus_MshL"/>
    <property type="match status" value="1"/>
</dbReference>